<reference evidence="2 3" key="1">
    <citation type="journal article" date="2015" name="Int. J. Syst. Evol. Microbiol.">
        <title>Tumebacillus algifaecis sp. nov., isolated from decomposing algal scum.</title>
        <authorList>
            <person name="Wu Y.F."/>
            <person name="Zhang B."/>
            <person name="Xing P."/>
            <person name="Wu Q.L."/>
            <person name="Liu S.J."/>
        </authorList>
    </citation>
    <scope>NUCLEOTIDE SEQUENCE [LARGE SCALE GENOMIC DNA]</scope>
    <source>
        <strain evidence="2 3">THMBR28</strain>
    </source>
</reference>
<dbReference type="EMBL" id="CP022657">
    <property type="protein sequence ID" value="ASS73758.1"/>
    <property type="molecule type" value="Genomic_DNA"/>
</dbReference>
<evidence type="ECO:0000313" key="2">
    <source>
        <dbReference type="EMBL" id="ASS73758.1"/>
    </source>
</evidence>
<dbReference type="Proteomes" id="UP000214688">
    <property type="component" value="Chromosome"/>
</dbReference>
<dbReference type="RefSeq" id="WP_094235018.1">
    <property type="nucleotide sequence ID" value="NZ_CP022657.1"/>
</dbReference>
<evidence type="ECO:0000256" key="1">
    <source>
        <dbReference type="SAM" id="Phobius"/>
    </source>
</evidence>
<keyword evidence="1" id="KW-0472">Membrane</keyword>
<protein>
    <submittedName>
        <fullName evidence="2">Uncharacterized protein</fullName>
    </submittedName>
</protein>
<sequence>MSSSIFQVLIALFYVATWLFDWPTLRQKKKLEKAIYYTLAACVLGLYLASLLQLEVWLPTKWIAYNWSNWLHSKLTS</sequence>
<feature type="transmembrane region" description="Helical" evidence="1">
    <location>
        <begin position="34"/>
        <end position="52"/>
    </location>
</feature>
<evidence type="ECO:0000313" key="3">
    <source>
        <dbReference type="Proteomes" id="UP000214688"/>
    </source>
</evidence>
<accession>A0A223CWP7</accession>
<organism evidence="2 3">
    <name type="scientific">Tumebacillus algifaecis</name>
    <dbReference type="NCBI Taxonomy" id="1214604"/>
    <lineage>
        <taxon>Bacteria</taxon>
        <taxon>Bacillati</taxon>
        <taxon>Bacillota</taxon>
        <taxon>Bacilli</taxon>
        <taxon>Bacillales</taxon>
        <taxon>Alicyclobacillaceae</taxon>
        <taxon>Tumebacillus</taxon>
    </lineage>
</organism>
<dbReference type="KEGG" id="tab:CIG75_01395"/>
<dbReference type="OrthoDB" id="2382370at2"/>
<name>A0A223CWP7_9BACL</name>
<keyword evidence="1" id="KW-0812">Transmembrane</keyword>
<dbReference type="AlphaFoldDB" id="A0A223CWP7"/>
<proteinExistence type="predicted"/>
<keyword evidence="3" id="KW-1185">Reference proteome</keyword>
<gene>
    <name evidence="2" type="ORF">CIG75_01395</name>
</gene>
<keyword evidence="1" id="KW-1133">Transmembrane helix</keyword>
<feature type="transmembrane region" description="Helical" evidence="1">
    <location>
        <begin position="6"/>
        <end position="22"/>
    </location>
</feature>